<proteinExistence type="predicted"/>
<protein>
    <submittedName>
        <fullName evidence="1">Uncharacterized protein</fullName>
    </submittedName>
</protein>
<reference evidence="1 2" key="2">
    <citation type="submission" date="2019-07" db="EMBL/GenBank/DDBJ databases">
        <title>Helicobacter labacensis sp. nov., Helicobacter mehlei sp. nov. and Helicobacter vulpis sp. nov., isolated from gastric mucosa of red fox (Vulpis vulpis).</title>
        <authorList>
            <person name="Kusar D."/>
            <person name="Gruntar I."/>
            <person name="Pate M."/>
            <person name="Zajc U."/>
            <person name="Ocepek M."/>
        </authorList>
    </citation>
    <scope>NUCLEOTIDE SEQUENCE [LARGE SCALE GENOMIC DNA]</scope>
    <source>
        <strain evidence="1 2">L8b</strain>
    </source>
</reference>
<accession>A0A553UZT4</accession>
<evidence type="ECO:0000313" key="1">
    <source>
        <dbReference type="EMBL" id="TSA85719.1"/>
    </source>
</evidence>
<sequence>MQDYELATHACILTEENCWGGAIGYAQWDFAFNLLVWKFDMPLGKDLSPTTQQTRLRLFEENTYDKDTLETYIQALRLVNVSNKPCFFLDAQDQLQTFKSNNALCLALQKHLTKEQK</sequence>
<feature type="non-terminal residue" evidence="1">
    <location>
        <position position="117"/>
    </location>
</feature>
<gene>
    <name evidence="1" type="ORF">FNE76_02920</name>
</gene>
<reference evidence="2" key="1">
    <citation type="submission" date="2019-07" db="EMBL/GenBank/DDBJ databases">
        <title>Helicobacter labacensis sp. nov., Helicobacter mehlei sp. nov. and Helicobacter vulpis sp. nov., isolated from gastric mucosa of red fox (Vulpis vulpis).</title>
        <authorList>
            <person name="Papic B."/>
        </authorList>
    </citation>
    <scope>NUCLEOTIDE SEQUENCE [LARGE SCALE GENOMIC DNA]</scope>
    <source>
        <strain evidence="2">L8b</strain>
    </source>
</reference>
<evidence type="ECO:0000313" key="2">
    <source>
        <dbReference type="Proteomes" id="UP000319322"/>
    </source>
</evidence>
<keyword evidence="2" id="KW-1185">Reference proteome</keyword>
<organism evidence="1 2">
    <name type="scientific">Helicobacter mehlei</name>
    <dbReference type="NCBI Taxonomy" id="2316080"/>
    <lineage>
        <taxon>Bacteria</taxon>
        <taxon>Pseudomonadati</taxon>
        <taxon>Campylobacterota</taxon>
        <taxon>Epsilonproteobacteria</taxon>
        <taxon>Campylobacterales</taxon>
        <taxon>Helicobacteraceae</taxon>
        <taxon>Helicobacter</taxon>
    </lineage>
</organism>
<comment type="caution">
    <text evidence="1">The sequence shown here is derived from an EMBL/GenBank/DDBJ whole genome shotgun (WGS) entry which is preliminary data.</text>
</comment>
<dbReference type="Proteomes" id="UP000319322">
    <property type="component" value="Unassembled WGS sequence"/>
</dbReference>
<name>A0A553UZT4_9HELI</name>
<dbReference type="EMBL" id="VKGC01000005">
    <property type="protein sequence ID" value="TSA85719.1"/>
    <property type="molecule type" value="Genomic_DNA"/>
</dbReference>
<dbReference type="RefSeq" id="WP_120948052.1">
    <property type="nucleotide sequence ID" value="NZ_QXQP01000033.1"/>
</dbReference>
<dbReference type="AlphaFoldDB" id="A0A553UZT4"/>